<keyword evidence="7" id="KW-0436">Ligase</keyword>
<feature type="transmembrane region" description="Helical" evidence="5">
    <location>
        <begin position="34"/>
        <end position="52"/>
    </location>
</feature>
<evidence type="ECO:0000256" key="3">
    <source>
        <dbReference type="ARBA" id="ARBA00022989"/>
    </source>
</evidence>
<dbReference type="GO" id="GO:0016874">
    <property type="term" value="F:ligase activity"/>
    <property type="evidence" value="ECO:0007669"/>
    <property type="project" value="UniProtKB-KW"/>
</dbReference>
<feature type="transmembrane region" description="Helical" evidence="5">
    <location>
        <begin position="92"/>
        <end position="110"/>
    </location>
</feature>
<feature type="transmembrane region" description="Helical" evidence="5">
    <location>
        <begin position="148"/>
        <end position="173"/>
    </location>
</feature>
<dbReference type="EMBL" id="CP077080">
    <property type="protein sequence ID" value="QXI54051.1"/>
    <property type="molecule type" value="Genomic_DNA"/>
</dbReference>
<feature type="domain" description="O-antigen ligase-related" evidence="6">
    <location>
        <begin position="196"/>
        <end position="315"/>
    </location>
</feature>
<feature type="transmembrane region" description="Helical" evidence="5">
    <location>
        <begin position="9"/>
        <end position="28"/>
    </location>
</feature>
<evidence type="ECO:0000313" key="7">
    <source>
        <dbReference type="EMBL" id="QXI54051.1"/>
    </source>
</evidence>
<gene>
    <name evidence="7" type="ORF">KSS97_03590</name>
</gene>
<organism evidence="7 8">
    <name type="scientific">Pseudomonas canavaninivorans</name>
    <dbReference type="NCBI Taxonomy" id="2842348"/>
    <lineage>
        <taxon>Bacteria</taxon>
        <taxon>Pseudomonadati</taxon>
        <taxon>Pseudomonadota</taxon>
        <taxon>Gammaproteobacteria</taxon>
        <taxon>Pseudomonadales</taxon>
        <taxon>Pseudomonadaceae</taxon>
        <taxon>Pseudomonas</taxon>
    </lineage>
</organism>
<name>A0ABX8QFA6_PSECO</name>
<evidence type="ECO:0000256" key="1">
    <source>
        <dbReference type="ARBA" id="ARBA00004141"/>
    </source>
</evidence>
<dbReference type="InterPro" id="IPR051533">
    <property type="entry name" value="WaaL-like"/>
</dbReference>
<dbReference type="InterPro" id="IPR007016">
    <property type="entry name" value="O-antigen_ligase-rel_domated"/>
</dbReference>
<reference evidence="7 8" key="1">
    <citation type="journal article" date="2021" name="Microorganisms">
        <title>The Ever-Expanding Pseudomonas Genus: Description of 43 New Species and Partition of the Pseudomonas putida Group.</title>
        <authorList>
            <person name="Girard L."/>
            <person name="Lood C."/>
            <person name="Hofte M."/>
            <person name="Vandamme P."/>
            <person name="Rokni-Zadeh H."/>
            <person name="van Noort V."/>
            <person name="Lavigne R."/>
            <person name="De Mot R."/>
        </authorList>
    </citation>
    <scope>NUCLEOTIDE SEQUENCE [LARGE SCALE GENOMIC DNA]</scope>
    <source>
        <strain evidence="7 8">SWRI17</strain>
    </source>
</reference>
<proteinExistence type="predicted"/>
<dbReference type="RefSeq" id="WP_187293325.1">
    <property type="nucleotide sequence ID" value="NZ_CP077080.1"/>
</dbReference>
<evidence type="ECO:0000256" key="4">
    <source>
        <dbReference type="ARBA" id="ARBA00023136"/>
    </source>
</evidence>
<keyword evidence="3 5" id="KW-1133">Transmembrane helix</keyword>
<dbReference type="PANTHER" id="PTHR37422:SF13">
    <property type="entry name" value="LIPOPOLYSACCHARIDE BIOSYNTHESIS PROTEIN PA4999-RELATED"/>
    <property type="match status" value="1"/>
</dbReference>
<dbReference type="Proteomes" id="UP000824066">
    <property type="component" value="Chromosome"/>
</dbReference>
<dbReference type="Pfam" id="PF04932">
    <property type="entry name" value="Wzy_C"/>
    <property type="match status" value="1"/>
</dbReference>
<keyword evidence="8" id="KW-1185">Reference proteome</keyword>
<accession>A0ABX8QFA6</accession>
<evidence type="ECO:0000313" key="8">
    <source>
        <dbReference type="Proteomes" id="UP000824066"/>
    </source>
</evidence>
<feature type="transmembrane region" description="Helical" evidence="5">
    <location>
        <begin position="226"/>
        <end position="244"/>
    </location>
</feature>
<comment type="subcellular location">
    <subcellularLocation>
        <location evidence="1">Membrane</location>
        <topology evidence="1">Multi-pass membrane protein</topology>
    </subcellularLocation>
</comment>
<protein>
    <submittedName>
        <fullName evidence="7">O-antigen ligase family protein</fullName>
    </submittedName>
</protein>
<evidence type="ECO:0000256" key="2">
    <source>
        <dbReference type="ARBA" id="ARBA00022692"/>
    </source>
</evidence>
<evidence type="ECO:0000256" key="5">
    <source>
        <dbReference type="SAM" id="Phobius"/>
    </source>
</evidence>
<keyword evidence="2 5" id="KW-0812">Transmembrane</keyword>
<feature type="transmembrane region" description="Helical" evidence="5">
    <location>
        <begin position="64"/>
        <end position="80"/>
    </location>
</feature>
<feature type="transmembrane region" description="Helical" evidence="5">
    <location>
        <begin position="117"/>
        <end position="136"/>
    </location>
</feature>
<keyword evidence="4 5" id="KW-0472">Membrane</keyword>
<dbReference type="PANTHER" id="PTHR37422">
    <property type="entry name" value="TEICHURONIC ACID BIOSYNTHESIS PROTEIN TUAE"/>
    <property type="match status" value="1"/>
</dbReference>
<feature type="transmembrane region" description="Helical" evidence="5">
    <location>
        <begin position="205"/>
        <end position="221"/>
    </location>
</feature>
<feature type="transmembrane region" description="Helical" evidence="5">
    <location>
        <begin position="180"/>
        <end position="199"/>
    </location>
</feature>
<sequence>MKRLIDKDVLVAWASIGFLVLLCGAWVLPSNKMYHQMLIVLLWLPALLALFHRDFRLLFKQPEWALFALFMAWTLLVLLVEGGDSGFGKAKVTLYVTLTLFGILLAAQNSKWRLESMLLYASILGGFFALASWIYFYEFAAQPFSARVLAIGVWNTAIPAAHAVGALAIIGIFTMQTKRFSPLAMMLLVIPFLGYAMFLGFNQTRGVWVGLAAGLLVTGVARPSRLTGALIFLGIAGVAFIAVFKPEILLQRGISYRPQLWGAGVRLIVEHWATGLGFHEYLIPIPEISQSFKHPHNLFLDTGVRLGVPGLILFCSLWLAAGWRGWVSRAQPLGQVLLILWVFSGTSLLTDGIGLWLKPNADWFITWLPIALSIVLAARGTPEISSSTRSIPAAG</sequence>
<evidence type="ECO:0000259" key="6">
    <source>
        <dbReference type="Pfam" id="PF04932"/>
    </source>
</evidence>
<feature type="transmembrane region" description="Helical" evidence="5">
    <location>
        <begin position="306"/>
        <end position="326"/>
    </location>
</feature>
<feature type="transmembrane region" description="Helical" evidence="5">
    <location>
        <begin position="338"/>
        <end position="357"/>
    </location>
</feature>